<dbReference type="HOGENOM" id="CLU_022883_4_1_1"/>
<feature type="transmembrane region" description="Helical" evidence="1">
    <location>
        <begin position="410"/>
        <end position="435"/>
    </location>
</feature>
<dbReference type="KEGG" id="pfy:PFICI_10802"/>
<evidence type="ECO:0000256" key="1">
    <source>
        <dbReference type="SAM" id="Phobius"/>
    </source>
</evidence>
<dbReference type="GeneID" id="19275815"/>
<dbReference type="OrthoDB" id="3061561at2759"/>
<keyword evidence="3" id="KW-1185">Reference proteome</keyword>
<feature type="transmembrane region" description="Helical" evidence="1">
    <location>
        <begin position="255"/>
        <end position="275"/>
    </location>
</feature>
<feature type="transmembrane region" description="Helical" evidence="1">
    <location>
        <begin position="373"/>
        <end position="398"/>
    </location>
</feature>
<keyword evidence="1" id="KW-1133">Transmembrane helix</keyword>
<evidence type="ECO:0000313" key="3">
    <source>
        <dbReference type="Proteomes" id="UP000030651"/>
    </source>
</evidence>
<sequence length="456" mass="50793">MANTTCISASVCVPTAAVSAPMGQVFASPEDLVPTAPWRSSLSVFYSCISILILCPWTGLNLNLPAESDSTWSKLVRKAKWCLITICVPEYAAATALAELRAALASQQLFRNELHVNHWTLAHAFFANAGGFVLEYEPTLPQLLKNKTTTTTKHIVDSAKTALGLPLLAESSDDIEPAPGAQLQRIALTCDGLAILMRLGFITPSSAILDISVQELDDKSKTDGFAKFIAVVQTTNFVIHLVARMAERPWRVGTPPEYVTCIMVLYSIAILAFYWRKPQGINLPIVIKCGRLSSRKLERKMLAKLRKALKVYHYSVNEDCSNVPRIPYGRIQLQSSLRKLPLTELALLLLTSSTNVLTTIFVSGVLGQPWKKIWSFAGLIMSILWIFICMPRIVGYWLPEAVSFRRTLHVVGFLAMLFYFLCRLTWYIVAFYTVFAAQLPAGAYMTVEWLSFIPEF</sequence>
<dbReference type="PANTHER" id="PTHR35043">
    <property type="entry name" value="TRANSCRIPTION FACTOR DOMAIN-CONTAINING PROTEIN"/>
    <property type="match status" value="1"/>
</dbReference>
<accession>W3WST1</accession>
<dbReference type="PANTHER" id="PTHR35043:SF7">
    <property type="entry name" value="TRANSCRIPTION FACTOR DOMAIN-CONTAINING PROTEIN"/>
    <property type="match status" value="1"/>
</dbReference>
<gene>
    <name evidence="2" type="ORF">PFICI_10802</name>
</gene>
<name>W3WST1_PESFW</name>
<feature type="transmembrane region" description="Helical" evidence="1">
    <location>
        <begin position="43"/>
        <end position="64"/>
    </location>
</feature>
<protein>
    <submittedName>
        <fullName evidence="2">Uncharacterized protein</fullName>
    </submittedName>
</protein>
<dbReference type="Proteomes" id="UP000030651">
    <property type="component" value="Unassembled WGS sequence"/>
</dbReference>
<dbReference type="AlphaFoldDB" id="W3WST1"/>
<feature type="transmembrane region" description="Helical" evidence="1">
    <location>
        <begin position="345"/>
        <end position="367"/>
    </location>
</feature>
<reference evidence="3" key="1">
    <citation type="journal article" date="2015" name="BMC Genomics">
        <title>Genomic and transcriptomic analysis of the endophytic fungus Pestalotiopsis fici reveals its lifestyle and high potential for synthesis of natural products.</title>
        <authorList>
            <person name="Wang X."/>
            <person name="Zhang X."/>
            <person name="Liu L."/>
            <person name="Xiang M."/>
            <person name="Wang W."/>
            <person name="Sun X."/>
            <person name="Che Y."/>
            <person name="Guo L."/>
            <person name="Liu G."/>
            <person name="Guo L."/>
            <person name="Wang C."/>
            <person name="Yin W.B."/>
            <person name="Stadler M."/>
            <person name="Zhang X."/>
            <person name="Liu X."/>
        </authorList>
    </citation>
    <scope>NUCLEOTIDE SEQUENCE [LARGE SCALE GENOMIC DNA]</scope>
    <source>
        <strain evidence="3">W106-1 / CGMCC3.15140</strain>
    </source>
</reference>
<keyword evidence="1" id="KW-0812">Transmembrane</keyword>
<dbReference type="EMBL" id="KI912116">
    <property type="protein sequence ID" value="ETS76928.1"/>
    <property type="molecule type" value="Genomic_DNA"/>
</dbReference>
<keyword evidence="1" id="KW-0472">Membrane</keyword>
<dbReference type="RefSeq" id="XP_007837574.1">
    <property type="nucleotide sequence ID" value="XM_007839383.1"/>
</dbReference>
<evidence type="ECO:0000313" key="2">
    <source>
        <dbReference type="EMBL" id="ETS76928.1"/>
    </source>
</evidence>
<dbReference type="InParanoid" id="W3WST1"/>
<organism evidence="2 3">
    <name type="scientific">Pestalotiopsis fici (strain W106-1 / CGMCC3.15140)</name>
    <dbReference type="NCBI Taxonomy" id="1229662"/>
    <lineage>
        <taxon>Eukaryota</taxon>
        <taxon>Fungi</taxon>
        <taxon>Dikarya</taxon>
        <taxon>Ascomycota</taxon>
        <taxon>Pezizomycotina</taxon>
        <taxon>Sordariomycetes</taxon>
        <taxon>Xylariomycetidae</taxon>
        <taxon>Amphisphaeriales</taxon>
        <taxon>Sporocadaceae</taxon>
        <taxon>Pestalotiopsis</taxon>
    </lineage>
</organism>
<proteinExistence type="predicted"/>
<dbReference type="OMA" id="SHAFYAN"/>
<feature type="transmembrane region" description="Helical" evidence="1">
    <location>
        <begin position="224"/>
        <end position="243"/>
    </location>
</feature>